<dbReference type="Proteomes" id="UP001305647">
    <property type="component" value="Unassembled WGS sequence"/>
</dbReference>
<dbReference type="Gene3D" id="2.170.270.10">
    <property type="entry name" value="SET domain"/>
    <property type="match status" value="1"/>
</dbReference>
<proteinExistence type="predicted"/>
<reference evidence="1" key="2">
    <citation type="submission" date="2023-05" db="EMBL/GenBank/DDBJ databases">
        <authorList>
            <consortium name="Lawrence Berkeley National Laboratory"/>
            <person name="Steindorff A."/>
            <person name="Hensen N."/>
            <person name="Bonometti L."/>
            <person name="Westerberg I."/>
            <person name="Brannstrom I.O."/>
            <person name="Guillou S."/>
            <person name="Cros-Aarteil S."/>
            <person name="Calhoun S."/>
            <person name="Haridas S."/>
            <person name="Kuo A."/>
            <person name="Mondo S."/>
            <person name="Pangilinan J."/>
            <person name="Riley R."/>
            <person name="Labutti K."/>
            <person name="Andreopoulos B."/>
            <person name="Lipzen A."/>
            <person name="Chen C."/>
            <person name="Yanf M."/>
            <person name="Daum C."/>
            <person name="Ng V."/>
            <person name="Clum A."/>
            <person name="Ohm R."/>
            <person name="Martin F."/>
            <person name="Silar P."/>
            <person name="Natvig D."/>
            <person name="Lalanne C."/>
            <person name="Gautier V."/>
            <person name="Ament-Velasquez S.L."/>
            <person name="Kruys A."/>
            <person name="Hutchinson M.I."/>
            <person name="Powell A.J."/>
            <person name="Barry K."/>
            <person name="Miller A.N."/>
            <person name="Grigoriev I.V."/>
            <person name="Debuchy R."/>
            <person name="Gladieux P."/>
            <person name="Thoren M.H."/>
            <person name="Johannesson H."/>
        </authorList>
    </citation>
    <scope>NUCLEOTIDE SEQUENCE</scope>
    <source>
        <strain evidence="1">CBS 757.83</strain>
    </source>
</reference>
<evidence type="ECO:0008006" key="3">
    <source>
        <dbReference type="Google" id="ProtNLM"/>
    </source>
</evidence>
<protein>
    <recommendedName>
        <fullName evidence="3">SET domain-containing protein</fullName>
    </recommendedName>
</protein>
<dbReference type="SUPFAM" id="SSF82199">
    <property type="entry name" value="SET domain"/>
    <property type="match status" value="1"/>
</dbReference>
<dbReference type="AlphaFoldDB" id="A0AAN6PWR9"/>
<dbReference type="InterPro" id="IPR046341">
    <property type="entry name" value="SET_dom_sf"/>
</dbReference>
<dbReference type="EMBL" id="MU863658">
    <property type="protein sequence ID" value="KAK4098496.1"/>
    <property type="molecule type" value="Genomic_DNA"/>
</dbReference>
<evidence type="ECO:0000313" key="1">
    <source>
        <dbReference type="EMBL" id="KAK4098496.1"/>
    </source>
</evidence>
<gene>
    <name evidence="1" type="ORF">N658DRAFT_568716</name>
</gene>
<dbReference type="InterPro" id="IPR053185">
    <property type="entry name" value="SET_domain_protein"/>
</dbReference>
<comment type="caution">
    <text evidence="1">The sequence shown here is derived from an EMBL/GenBank/DDBJ whole genome shotgun (WGS) entry which is preliminary data.</text>
</comment>
<dbReference type="PANTHER" id="PTHR47332">
    <property type="entry name" value="SET DOMAIN-CONTAINING PROTEIN 5"/>
    <property type="match status" value="1"/>
</dbReference>
<accession>A0AAN6PWR9</accession>
<keyword evidence="2" id="KW-1185">Reference proteome</keyword>
<organism evidence="1 2">
    <name type="scientific">Parathielavia hyrcaniae</name>
    <dbReference type="NCBI Taxonomy" id="113614"/>
    <lineage>
        <taxon>Eukaryota</taxon>
        <taxon>Fungi</taxon>
        <taxon>Dikarya</taxon>
        <taxon>Ascomycota</taxon>
        <taxon>Pezizomycotina</taxon>
        <taxon>Sordariomycetes</taxon>
        <taxon>Sordariomycetidae</taxon>
        <taxon>Sordariales</taxon>
        <taxon>Chaetomiaceae</taxon>
        <taxon>Parathielavia</taxon>
    </lineage>
</organism>
<dbReference type="PANTHER" id="PTHR47332:SF4">
    <property type="entry name" value="SET DOMAIN-CONTAINING PROTEIN 5"/>
    <property type="match status" value="1"/>
</dbReference>
<reference evidence="1" key="1">
    <citation type="journal article" date="2023" name="Mol. Phylogenet. Evol.">
        <title>Genome-scale phylogeny and comparative genomics of the fungal order Sordariales.</title>
        <authorList>
            <person name="Hensen N."/>
            <person name="Bonometti L."/>
            <person name="Westerberg I."/>
            <person name="Brannstrom I.O."/>
            <person name="Guillou S."/>
            <person name="Cros-Aarteil S."/>
            <person name="Calhoun S."/>
            <person name="Haridas S."/>
            <person name="Kuo A."/>
            <person name="Mondo S."/>
            <person name="Pangilinan J."/>
            <person name="Riley R."/>
            <person name="LaButti K."/>
            <person name="Andreopoulos B."/>
            <person name="Lipzen A."/>
            <person name="Chen C."/>
            <person name="Yan M."/>
            <person name="Daum C."/>
            <person name="Ng V."/>
            <person name="Clum A."/>
            <person name="Steindorff A."/>
            <person name="Ohm R.A."/>
            <person name="Martin F."/>
            <person name="Silar P."/>
            <person name="Natvig D.O."/>
            <person name="Lalanne C."/>
            <person name="Gautier V."/>
            <person name="Ament-Velasquez S.L."/>
            <person name="Kruys A."/>
            <person name="Hutchinson M.I."/>
            <person name="Powell A.J."/>
            <person name="Barry K."/>
            <person name="Miller A.N."/>
            <person name="Grigoriev I.V."/>
            <person name="Debuchy R."/>
            <person name="Gladieux P."/>
            <person name="Hiltunen Thoren M."/>
            <person name="Johannesson H."/>
        </authorList>
    </citation>
    <scope>NUCLEOTIDE SEQUENCE</scope>
    <source>
        <strain evidence="1">CBS 757.83</strain>
    </source>
</reference>
<evidence type="ECO:0000313" key="2">
    <source>
        <dbReference type="Proteomes" id="UP001305647"/>
    </source>
</evidence>
<sequence length="283" mass="31355">MDSCIADGLTGTDLVNKKHSTALFEVKTIDGKGRGLVALFDISPGTQIFCEKPLRTAEIMPPNELERVLPQGSRLSRAEQRQFLSLHNYSAGKHPFGGIFRTNALTCGPGSSEGGVYPTACFINHSYGPSSVRRAFLKQMFAFDCQCRGCSLAPPQRRASDQRRLAIQRFDDAIGDPFRMAGHPRETLGDCASLLQVLMEEHEGYPGALIARLYYDAFQISGVFAQRAYRTRVMYEGEENPETQRVRLFALDPAAHPSYLWVVFDEVEDDDENGAEGFGYGAV</sequence>
<name>A0AAN6PWR9_9PEZI</name>